<proteinExistence type="inferred from homology"/>
<dbReference type="GO" id="GO:0005763">
    <property type="term" value="C:mitochondrial small ribosomal subunit"/>
    <property type="evidence" value="ECO:0007669"/>
    <property type="project" value="UniProtKB-UniRule"/>
</dbReference>
<organism evidence="8">
    <name type="scientific">Blastobotrys adeninivorans</name>
    <name type="common">Yeast</name>
    <name type="synonym">Arxula adeninivorans</name>
    <dbReference type="NCBI Taxonomy" id="409370"/>
    <lineage>
        <taxon>Eukaryota</taxon>
        <taxon>Fungi</taxon>
        <taxon>Dikarya</taxon>
        <taxon>Ascomycota</taxon>
        <taxon>Saccharomycotina</taxon>
        <taxon>Dipodascomycetes</taxon>
        <taxon>Dipodascales</taxon>
        <taxon>Trichomonascaceae</taxon>
        <taxon>Blastobotrys</taxon>
    </lineage>
</organism>
<dbReference type="PANTHER" id="PTHR37799:SF1">
    <property type="entry name" value="SMALL RIBOSOMAL SUBUNIT PROTEIN MS23"/>
    <property type="match status" value="1"/>
</dbReference>
<dbReference type="Pfam" id="PF13741">
    <property type="entry name" value="MRP-S25"/>
    <property type="match status" value="1"/>
</dbReference>
<comment type="subunit">
    <text evidence="6">Component of the mitochondrial small ribosomal subunit.</text>
</comment>
<dbReference type="PANTHER" id="PTHR37799">
    <property type="entry name" value="37S RIBOSOMAL PROTEIN S25, MITOCHONDRIAL"/>
    <property type="match status" value="1"/>
</dbReference>
<evidence type="ECO:0000256" key="5">
    <source>
        <dbReference type="ARBA" id="ARBA00023274"/>
    </source>
</evidence>
<dbReference type="AlphaFoldDB" id="A0A060T978"/>
<evidence type="ECO:0000313" key="8">
    <source>
        <dbReference type="EMBL" id="CDP37655.1"/>
    </source>
</evidence>
<reference evidence="8" key="2">
    <citation type="submission" date="2014-06" db="EMBL/GenBank/DDBJ databases">
        <title>The complete genome of Blastobotrys (Arxula) adeninivorans LS3 - a yeast of biotechnological interest.</title>
        <authorList>
            <person name="Kunze G."/>
            <person name="Gaillardin C."/>
            <person name="Czernicka M."/>
            <person name="Durrens P."/>
            <person name="Martin T."/>
            <person name="Boer E."/>
            <person name="Gabaldon T."/>
            <person name="Cruz J."/>
            <person name="Talla E."/>
            <person name="Marck C."/>
            <person name="Goffeau A."/>
            <person name="Barbe V."/>
            <person name="Baret P."/>
            <person name="Baronian K."/>
            <person name="Beier S."/>
            <person name="Bleykasten C."/>
            <person name="Bode R."/>
            <person name="Casaregola S."/>
            <person name="Despons L."/>
            <person name="Fairhead C."/>
            <person name="Giersberg M."/>
            <person name="Gierski P."/>
            <person name="Hahnel U."/>
            <person name="Hartmann A."/>
            <person name="Jankowska D."/>
            <person name="Jubin C."/>
            <person name="Jung P."/>
            <person name="Lafontaine I."/>
            <person name="Leh-Louis V."/>
            <person name="Lemaire M."/>
            <person name="Marcet-Houben M."/>
            <person name="Mascher M."/>
            <person name="Morel G."/>
            <person name="Richard G.-F."/>
            <person name="Riechen J."/>
            <person name="Sacerdot C."/>
            <person name="Sarkar A."/>
            <person name="Savel G."/>
            <person name="Schacherer J."/>
            <person name="Sherman D."/>
            <person name="Straub M.-L."/>
            <person name="Stein N."/>
            <person name="Thierry A."/>
            <person name="Trautwein-Schult A."/>
            <person name="Westhof E."/>
            <person name="Worch S."/>
            <person name="Dujon B."/>
            <person name="Souciet J.-L."/>
            <person name="Wincker P."/>
            <person name="Scholz U."/>
            <person name="Neuveglise N."/>
        </authorList>
    </citation>
    <scope>NUCLEOTIDE SEQUENCE</scope>
    <source>
        <strain evidence="8">LS3</strain>
    </source>
</reference>
<feature type="region of interest" description="Disordered" evidence="7">
    <location>
        <begin position="238"/>
        <end position="261"/>
    </location>
</feature>
<comment type="similarity">
    <text evidence="2">Belongs to the mitochondrion-specific ribosomal protein mS23 family.</text>
</comment>
<dbReference type="PIRSF" id="PIRSF029764">
    <property type="entry name" value="RSM25"/>
    <property type="match status" value="1"/>
</dbReference>
<name>A0A060T978_BLAAD</name>
<evidence type="ECO:0000256" key="2">
    <source>
        <dbReference type="ARBA" id="ARBA00009864"/>
    </source>
</evidence>
<evidence type="ECO:0000256" key="4">
    <source>
        <dbReference type="ARBA" id="ARBA00023128"/>
    </source>
</evidence>
<dbReference type="InterPro" id="IPR016939">
    <property type="entry name" value="Ribosomal_mS23_fun"/>
</dbReference>
<comment type="subcellular location">
    <subcellularLocation>
        <location evidence="1 6">Mitochondrion</location>
    </subcellularLocation>
</comment>
<accession>A0A060T978</accession>
<dbReference type="PhylomeDB" id="A0A060T978"/>
<keyword evidence="3 6" id="KW-0689">Ribosomal protein</keyword>
<evidence type="ECO:0000256" key="7">
    <source>
        <dbReference type="SAM" id="MobiDB-lite"/>
    </source>
</evidence>
<evidence type="ECO:0000256" key="3">
    <source>
        <dbReference type="ARBA" id="ARBA00022980"/>
    </source>
</evidence>
<reference evidence="8" key="1">
    <citation type="submission" date="2014-02" db="EMBL/GenBank/DDBJ databases">
        <authorList>
            <person name="Genoscope - CEA"/>
        </authorList>
    </citation>
    <scope>NUCLEOTIDE SEQUENCE</scope>
    <source>
        <strain evidence="8">LS3</strain>
    </source>
</reference>
<evidence type="ECO:0000256" key="6">
    <source>
        <dbReference type="PIRNR" id="PIRNR029764"/>
    </source>
</evidence>
<evidence type="ECO:0000256" key="1">
    <source>
        <dbReference type="ARBA" id="ARBA00004173"/>
    </source>
</evidence>
<dbReference type="GO" id="GO:0003735">
    <property type="term" value="F:structural constituent of ribosome"/>
    <property type="evidence" value="ECO:0007669"/>
    <property type="project" value="UniProtKB-UniRule"/>
</dbReference>
<keyword evidence="4 6" id="KW-0496">Mitochondrion</keyword>
<sequence length="261" mass="30670">MRLQHTATAILEKTSRLLKANVSKGKGSFSRQMTAIQEPSWYRVVASHPPSFNLTQKTHNLKEYVDKPKTKIGEFDANTGKYVTRNKRQYNSNSQHLYRVKNIRYFEDKIRTLFYSQHPWELARPKMVVENDGNDASRLESWDSIYQKNKRLDGENVVQRTMYLLNTEQYSKDDWLKAYDQARLEFYRLRMREEAEIQVAAEEAAMFGSVFGKSHIQRGIEREQAEIERWEREAVEATKAKRSRFADTVVNDTSDEEVEVA</sequence>
<protein>
    <recommendedName>
        <fullName evidence="6">37S ribosomal protein S25, mitochondrial</fullName>
    </recommendedName>
</protein>
<keyword evidence="5 6" id="KW-0687">Ribonucleoprotein</keyword>
<dbReference type="EMBL" id="HG937694">
    <property type="protein sequence ID" value="CDP37655.1"/>
    <property type="molecule type" value="Genomic_DNA"/>
</dbReference>
<gene>
    <name evidence="8" type="ORF">GNLVRS02_ARAD1D16390g</name>
</gene>